<evidence type="ECO:0000313" key="1">
    <source>
        <dbReference type="EMBL" id="ACO77870.1"/>
    </source>
</evidence>
<accession>C1DSB5</accession>
<dbReference type="HOGENOM" id="CLU_3040023_0_0_6"/>
<dbReference type="Proteomes" id="UP000002424">
    <property type="component" value="Chromosome"/>
</dbReference>
<evidence type="ECO:0000313" key="2">
    <source>
        <dbReference type="Proteomes" id="UP000002424"/>
    </source>
</evidence>
<dbReference type="EMBL" id="CP001157">
    <property type="protein sequence ID" value="ACO77870.1"/>
    <property type="molecule type" value="Genomic_DNA"/>
</dbReference>
<name>C1DSB5_AZOVD</name>
<gene>
    <name evidence="1" type="ordered locus">Avin_16570</name>
</gene>
<reference evidence="1 2" key="1">
    <citation type="journal article" date="2009" name="J. Bacteriol.">
        <title>Genome sequence of Azotobacter vinelandii, an obligate aerobe specialized to support diverse anaerobic metabolic processes.</title>
        <authorList>
            <person name="Setubal J.C."/>
            <person name="dos Santos P."/>
            <person name="Goldman B.S."/>
            <person name="Ertesvag H."/>
            <person name="Espin G."/>
            <person name="Rubio L.M."/>
            <person name="Valla S."/>
            <person name="Almeida N.F."/>
            <person name="Balasubramanian D."/>
            <person name="Cromes L."/>
            <person name="Curatti L."/>
            <person name="Du Z."/>
            <person name="Godsy E."/>
            <person name="Goodner B."/>
            <person name="Hellner-Burris K."/>
            <person name="Hernandez J.A."/>
            <person name="Houmiel K."/>
            <person name="Imperial J."/>
            <person name="Kennedy C."/>
            <person name="Larson T.J."/>
            <person name="Latreille P."/>
            <person name="Ligon L.S."/>
            <person name="Lu J."/>
            <person name="Maerk M."/>
            <person name="Miller N.M."/>
            <person name="Norton S."/>
            <person name="O'Carroll I.P."/>
            <person name="Paulsen I."/>
            <person name="Raulfs E.C."/>
            <person name="Roemer R."/>
            <person name="Rosser J."/>
            <person name="Segura D."/>
            <person name="Slater S."/>
            <person name="Stricklin S.L."/>
            <person name="Studholme D.J."/>
            <person name="Sun J."/>
            <person name="Viana C.J."/>
            <person name="Wallin E."/>
            <person name="Wang B."/>
            <person name="Wheeler C."/>
            <person name="Zhu H."/>
            <person name="Dean D.R."/>
            <person name="Dixon R."/>
            <person name="Wood D."/>
        </authorList>
    </citation>
    <scope>NUCLEOTIDE SEQUENCE [LARGE SCALE GENOMIC DNA]</scope>
    <source>
        <strain evidence="2">DJ / ATCC BAA-1303</strain>
    </source>
</reference>
<proteinExistence type="predicted"/>
<dbReference type="AlphaFoldDB" id="C1DSB5"/>
<dbReference type="KEGG" id="avn:Avin_16570"/>
<keyword evidence="2" id="KW-1185">Reference proteome</keyword>
<dbReference type="STRING" id="322710.Avin_16570"/>
<organism evidence="1 2">
    <name type="scientific">Azotobacter vinelandii (strain DJ / ATCC BAA-1303)</name>
    <dbReference type="NCBI Taxonomy" id="322710"/>
    <lineage>
        <taxon>Bacteria</taxon>
        <taxon>Pseudomonadati</taxon>
        <taxon>Pseudomonadota</taxon>
        <taxon>Gammaproteobacteria</taxon>
        <taxon>Pseudomonadales</taxon>
        <taxon>Pseudomonadaceae</taxon>
        <taxon>Azotobacter</taxon>
    </lineage>
</organism>
<dbReference type="EnsemblBacteria" id="ACO77870">
    <property type="protein sequence ID" value="ACO77870"/>
    <property type="gene ID" value="Avin_16570"/>
</dbReference>
<sequence length="54" mass="6122">MRLLQITNTFFQEQLKPESTAKKIHPSYVEQWKYARAHGKAASQDCSGQGQVKG</sequence>
<protein>
    <submittedName>
        <fullName evidence="1">Uncharacterized protein</fullName>
    </submittedName>
</protein>